<keyword evidence="2" id="KW-1185">Reference proteome</keyword>
<evidence type="ECO:0008006" key="3">
    <source>
        <dbReference type="Google" id="ProtNLM"/>
    </source>
</evidence>
<evidence type="ECO:0000313" key="2">
    <source>
        <dbReference type="Proteomes" id="UP000069940"/>
    </source>
</evidence>
<dbReference type="PANTHER" id="PTHR47331:SF1">
    <property type="entry name" value="GAG-LIKE PROTEIN"/>
    <property type="match status" value="1"/>
</dbReference>
<dbReference type="GeneID" id="134290575"/>
<dbReference type="PANTHER" id="PTHR47331">
    <property type="entry name" value="PHD-TYPE DOMAIN-CONTAINING PROTEIN"/>
    <property type="match status" value="1"/>
</dbReference>
<dbReference type="RefSeq" id="XP_062713721.1">
    <property type="nucleotide sequence ID" value="XM_062857737.1"/>
</dbReference>
<organism evidence="1 2">
    <name type="scientific">Aedes albopictus</name>
    <name type="common">Asian tiger mosquito</name>
    <name type="synonym">Stegomyia albopicta</name>
    <dbReference type="NCBI Taxonomy" id="7160"/>
    <lineage>
        <taxon>Eukaryota</taxon>
        <taxon>Metazoa</taxon>
        <taxon>Ecdysozoa</taxon>
        <taxon>Arthropoda</taxon>
        <taxon>Hexapoda</taxon>
        <taxon>Insecta</taxon>
        <taxon>Pterygota</taxon>
        <taxon>Neoptera</taxon>
        <taxon>Endopterygota</taxon>
        <taxon>Diptera</taxon>
        <taxon>Nematocera</taxon>
        <taxon>Culicoidea</taxon>
        <taxon>Culicidae</taxon>
        <taxon>Culicinae</taxon>
        <taxon>Aedini</taxon>
        <taxon>Aedes</taxon>
        <taxon>Stegomyia</taxon>
    </lineage>
</organism>
<dbReference type="Proteomes" id="UP000069940">
    <property type="component" value="Unassembled WGS sequence"/>
</dbReference>
<dbReference type="SUPFAM" id="SSF56672">
    <property type="entry name" value="DNA/RNA polymerases"/>
    <property type="match status" value="1"/>
</dbReference>
<dbReference type="InterPro" id="IPR043502">
    <property type="entry name" value="DNA/RNA_pol_sf"/>
</dbReference>
<dbReference type="Gene3D" id="3.30.420.10">
    <property type="entry name" value="Ribonuclease H-like superfamily/Ribonuclease H"/>
    <property type="match status" value="1"/>
</dbReference>
<evidence type="ECO:0000313" key="1">
    <source>
        <dbReference type="EnsemblMetazoa" id="AALFPA23_010510.P14719"/>
    </source>
</evidence>
<name>A0ABM1YMJ6_AEDAL</name>
<dbReference type="InterPro" id="IPR036397">
    <property type="entry name" value="RNaseH_sf"/>
</dbReference>
<sequence length="914" mass="105561">MHICAETIDFDLHNYVEEFFSVESLGVAVAPNLEGLEDQRARRILQETTVQKANGRFETSLLWKQDDIDFPDSRPMAERRLKCLERRLAQNSLLYDSVRQQIADYQSKGYVHVVTEEEMSSFDPRRIWYLPLGVVLNPNKPGKVRVIWDAAAKVNGVSLNTMLLKEPDLLTPQLTVTFKFRERAVAISGDIQEMFLQVGIRRQDRSALLFVFRNSPSEPMVTMASDVAIFGATCSPCQSQYVKNLNASNHEEQYPNAAAAIKNRHYVDDYLDSVDTEEEGVQLALEVAEVHQNAGFHIRNWVSNKPKVLEAIGEVKPATVKHLTMNSQSGFVRLLGISWIPGEDAFCFNLSLQGDLEELAKGERAPTKRMMLSLLMRIYDPLGLVGSLVIQGKILLRDVWREKVKWDEQIPEDIFGRWKLWLQALKDLDKIKIQRCYFPGYDPDNYESLELHIFVDGSAQAYSAAAYFRIRDKGQIRCALVASKTKVAPLQLLSIPRIELQAAVIGARLRRTIVEGHSVKVKRTCFWGDSSNVISWIRSDTRRYRQYVAFRVNEILSLSMVEEWRWLGTNKNVADEATKWGKGPNCKPDSRWMRGPAFLYEEENSWPKDKSDTVNETKEELRPAFIFSHLVTVPVVDVGRFSKYERLLRSIAYVHQFCDIALRRARGDRRSSTGVLSSEALQKAERSLWRMAQTDQYPDEVATMTRNAEVEEDQRKALDKNSSIAKLPPRLDEHGVLRFDSRIAAAEFVSYDTRYPIILPRQHQITQLILDWNHRKFRHANNETIVNEIRQKFYIPRLRVEVRSAANRCQWCRVYKATPVPPKMAQLPKFRITPFLRPFTFVGIDYFGPYCVKVGRSSVKRWVVLFTCLTVRAIHMELAYGLTTESCKKAIRRFIARSAARDLYRQWHKFYRRK</sequence>
<accession>A0ABM1YMJ6</accession>
<dbReference type="Pfam" id="PF05380">
    <property type="entry name" value="Peptidase_A17"/>
    <property type="match status" value="1"/>
</dbReference>
<dbReference type="EnsemblMetazoa" id="AALFPA23_010510.R14719">
    <property type="protein sequence ID" value="AALFPA23_010510.P14719"/>
    <property type="gene ID" value="AALFPA23_010510"/>
</dbReference>
<reference evidence="1" key="2">
    <citation type="submission" date="2025-05" db="UniProtKB">
        <authorList>
            <consortium name="EnsemblMetazoa"/>
        </authorList>
    </citation>
    <scope>IDENTIFICATION</scope>
    <source>
        <strain evidence="1">Foshan</strain>
    </source>
</reference>
<protein>
    <recommendedName>
        <fullName evidence="3">Integrase zinc-binding domain-containing protein</fullName>
    </recommendedName>
</protein>
<proteinExistence type="predicted"/>
<reference evidence="2" key="1">
    <citation type="journal article" date="2015" name="Proc. Natl. Acad. Sci. U.S.A.">
        <title>Genome sequence of the Asian Tiger mosquito, Aedes albopictus, reveals insights into its biology, genetics, and evolution.</title>
        <authorList>
            <person name="Chen X.G."/>
            <person name="Jiang X."/>
            <person name="Gu J."/>
            <person name="Xu M."/>
            <person name="Wu Y."/>
            <person name="Deng Y."/>
            <person name="Zhang C."/>
            <person name="Bonizzoni M."/>
            <person name="Dermauw W."/>
            <person name="Vontas J."/>
            <person name="Armbruster P."/>
            <person name="Huang X."/>
            <person name="Yang Y."/>
            <person name="Zhang H."/>
            <person name="He W."/>
            <person name="Peng H."/>
            <person name="Liu Y."/>
            <person name="Wu K."/>
            <person name="Chen J."/>
            <person name="Lirakis M."/>
            <person name="Topalis P."/>
            <person name="Van Leeuwen T."/>
            <person name="Hall A.B."/>
            <person name="Jiang X."/>
            <person name="Thorpe C."/>
            <person name="Mueller R.L."/>
            <person name="Sun C."/>
            <person name="Waterhouse R.M."/>
            <person name="Yan G."/>
            <person name="Tu Z.J."/>
            <person name="Fang X."/>
            <person name="James A.A."/>
        </authorList>
    </citation>
    <scope>NUCLEOTIDE SEQUENCE [LARGE SCALE GENOMIC DNA]</scope>
    <source>
        <strain evidence="2">Foshan</strain>
    </source>
</reference>
<dbReference type="InterPro" id="IPR008042">
    <property type="entry name" value="Retrotrans_Pao"/>
</dbReference>